<dbReference type="PANTHER" id="PTHR46696">
    <property type="entry name" value="P450, PUTATIVE (EUROFUNG)-RELATED"/>
    <property type="match status" value="1"/>
</dbReference>
<dbReference type="InterPro" id="IPR002397">
    <property type="entry name" value="Cyt_P450_B"/>
</dbReference>
<dbReference type="Gene3D" id="1.10.630.10">
    <property type="entry name" value="Cytochrome P450"/>
    <property type="match status" value="1"/>
</dbReference>
<dbReference type="PANTHER" id="PTHR46696:SF1">
    <property type="entry name" value="CYTOCHROME P450 YJIB-RELATED"/>
    <property type="match status" value="1"/>
</dbReference>
<organism evidence="2 3">
    <name type="scientific">Promicromonospora citrea</name>
    <dbReference type="NCBI Taxonomy" id="43677"/>
    <lineage>
        <taxon>Bacteria</taxon>
        <taxon>Bacillati</taxon>
        <taxon>Actinomycetota</taxon>
        <taxon>Actinomycetes</taxon>
        <taxon>Micrococcales</taxon>
        <taxon>Promicromonosporaceae</taxon>
        <taxon>Promicromonospora</taxon>
    </lineage>
</organism>
<dbReference type="GO" id="GO:0020037">
    <property type="term" value="F:heme binding"/>
    <property type="evidence" value="ECO:0007669"/>
    <property type="project" value="InterPro"/>
</dbReference>
<comment type="similarity">
    <text evidence="1">Belongs to the cytochrome P450 family.</text>
</comment>
<dbReference type="GO" id="GO:0005506">
    <property type="term" value="F:iron ion binding"/>
    <property type="evidence" value="ECO:0007669"/>
    <property type="project" value="InterPro"/>
</dbReference>
<dbReference type="SUPFAM" id="SSF48264">
    <property type="entry name" value="Cytochrome P450"/>
    <property type="match status" value="1"/>
</dbReference>
<accession>A0A8H9GDM4</accession>
<dbReference type="AlphaFoldDB" id="A0A8H9GDM4"/>
<evidence type="ECO:0000313" key="3">
    <source>
        <dbReference type="Proteomes" id="UP000655589"/>
    </source>
</evidence>
<keyword evidence="3" id="KW-1185">Reference proteome</keyword>
<sequence length="451" mass="49187">MSQHFGSGNPEVFPCTGWMWSDAVMPQRIIRDESVALDDLTGLVSLTELTSSPDQEAAYAALHAQWGPVAPVEIESVGDAVVPGWLVLGHQENCHVMRSEAQFAKDPRTWRWNQEDLLPPGTAISTFAPAEPRPASFHHDGEERRRLREPLDDALAALDERRVREQTRDMCARIIDRMGESGSTDLVRAYCQPAGFLAMTTLLGFDLETGGRLMTDSATVVVGDGDEVAAAQARVAGTILEHITRRRAHGGKDLVAHMAVHPNFAHDGEIAASAVVPMHAAAIFLTAWITQTVHLVLSDRTLAARVAGGRITLDGALDEVLWRESPIAQSPALRFARNDVELGGRLIRQGDALVLSIAAANADPAVHSDDPWDEVDNRAHLSWGTGLHRCPAPRQARLIAGVAVDELLRNMDVTLHVPDEGLPWAPSPWVRHPARMPVTYRRATMSGTETD</sequence>
<dbReference type="Proteomes" id="UP000655589">
    <property type="component" value="Unassembled WGS sequence"/>
</dbReference>
<name>A0A8H9GDM4_9MICO</name>
<dbReference type="EMBL" id="BMPT01000001">
    <property type="protein sequence ID" value="GGM11085.1"/>
    <property type="molecule type" value="Genomic_DNA"/>
</dbReference>
<evidence type="ECO:0000313" key="2">
    <source>
        <dbReference type="EMBL" id="GGM11085.1"/>
    </source>
</evidence>
<dbReference type="PRINTS" id="PR00359">
    <property type="entry name" value="BP450"/>
</dbReference>
<protein>
    <submittedName>
        <fullName evidence="2">Cytochrome P450</fullName>
    </submittedName>
</protein>
<proteinExistence type="inferred from homology"/>
<dbReference type="GO" id="GO:0004497">
    <property type="term" value="F:monooxygenase activity"/>
    <property type="evidence" value="ECO:0007669"/>
    <property type="project" value="InterPro"/>
</dbReference>
<gene>
    <name evidence="2" type="ORF">GCM10010102_03660</name>
</gene>
<evidence type="ECO:0000256" key="1">
    <source>
        <dbReference type="ARBA" id="ARBA00010617"/>
    </source>
</evidence>
<dbReference type="GO" id="GO:0016705">
    <property type="term" value="F:oxidoreductase activity, acting on paired donors, with incorporation or reduction of molecular oxygen"/>
    <property type="evidence" value="ECO:0007669"/>
    <property type="project" value="InterPro"/>
</dbReference>
<dbReference type="InterPro" id="IPR036396">
    <property type="entry name" value="Cyt_P450_sf"/>
</dbReference>
<comment type="caution">
    <text evidence="2">The sequence shown here is derived from an EMBL/GenBank/DDBJ whole genome shotgun (WGS) entry which is preliminary data.</text>
</comment>
<reference evidence="2" key="1">
    <citation type="journal article" date="2014" name="Int. J. Syst. Evol. Microbiol.">
        <title>Complete genome sequence of Corynebacterium casei LMG S-19264T (=DSM 44701T), isolated from a smear-ripened cheese.</title>
        <authorList>
            <consortium name="US DOE Joint Genome Institute (JGI-PGF)"/>
            <person name="Walter F."/>
            <person name="Albersmeier A."/>
            <person name="Kalinowski J."/>
            <person name="Ruckert C."/>
        </authorList>
    </citation>
    <scope>NUCLEOTIDE SEQUENCE</scope>
    <source>
        <strain evidence="2">JCM 3051</strain>
    </source>
</reference>
<reference evidence="2" key="2">
    <citation type="submission" date="2020-09" db="EMBL/GenBank/DDBJ databases">
        <authorList>
            <person name="Sun Q."/>
            <person name="Ohkuma M."/>
        </authorList>
    </citation>
    <scope>NUCLEOTIDE SEQUENCE</scope>
    <source>
        <strain evidence="2">JCM 3051</strain>
    </source>
</reference>